<sequence>MNKLSVSRSFLSLLLGCCLLAFSAAAQTTVKVSGVVKDRLDKAMSGVSVTVQGNAKLGTQTNDKGEFSITVSTTDALVFSYVGYQSVTRPVSNTIYFEVVLDAAQGSQEEVVVVGFGKAKKVSLVGAQSSVNVQDLKQPVANLSTVLAGRISGIVGVQRTGLPGENAGDLWIRGISTFGPNSTGALVIIDGVQGRDLNSLDPEDIASFTILKDASATAVYGVAGANGVILINTKRGKTAKPVLKFNYNQGVTAFTKLPELTGAASYMNLRNEARLASGLGAEYAQAYIDSTMAGNQPYLYPNVDWMKEIFKEAGGTRRFNFSASGGSENANYYVALAYYDEQSLLRNDGSQGYESNQRFKRYNFTSNISMNWTKTTKFDLGIQGYITNLNTPGVNAQAAFRDVMVTTPILYPKMYPGNLVPGINAANAQRNPYEEITQTGYVNTASNQVYSNARITQDLAAITPGLTVYGLFSFDAYNTQVISRTRQRNTYKMDPVNPYNADGSVNLLPVITNGSDNLNYGRANGGNRSYYLETALNYDRAFGKNHRVTGLMLFNQRSYIDAFAADLTASLPYRSMGLAGRGTYAYKEKYFAELNFGYNGSENFAPEKRFGFFPSIGVGWVLSKEKFFEPISNVFQFFKLRYSDGLVGSGAGGRRFGYLTIVSDASTVPGFNWGNGQSNQGSGGGVQVQDFGAAVQWSKSRKQDLGIEFKTFNSKLSVIVDFFKEHRTGVFLQRASLPSYVGLVNNPYGNLGVIDNAGFDATIETSQFHWGNTKWDFRGTITYNRDKIIENDQPVQPFPYMERRGFNSLSTYGYTAMGLFADQKEIDNAPDQTPLGGRPRPGDIRYKDLNSDGLINNLDISRIGNGDVPNLIYGLGANVEWKRFYIGVFFQGSDGAQRLLTGDGIIPFNNSTGPERSNLLTIAEDRWTEANPNPNAFYPRLAYGNAANRNNAVASSWWIKDISFVRLKTLAMGYNLPDKWVKRAGFKSAQVYAQGFNLIYWSPFKLWDPELNTGNGAIYPNIRTFSVGLEFTL</sequence>
<dbReference type="SUPFAM" id="SSF56935">
    <property type="entry name" value="Porins"/>
    <property type="match status" value="1"/>
</dbReference>
<evidence type="ECO:0000256" key="1">
    <source>
        <dbReference type="SAM" id="SignalP"/>
    </source>
</evidence>
<feature type="domain" description="TonB-dependent receptor plug" evidence="2">
    <location>
        <begin position="124"/>
        <end position="228"/>
    </location>
</feature>
<dbReference type="FunFam" id="2.170.130.10:FF:000003">
    <property type="entry name" value="SusC/RagA family TonB-linked outer membrane protein"/>
    <property type="match status" value="1"/>
</dbReference>
<dbReference type="SUPFAM" id="SSF49464">
    <property type="entry name" value="Carboxypeptidase regulatory domain-like"/>
    <property type="match status" value="1"/>
</dbReference>
<dbReference type="Gene3D" id="2.170.130.10">
    <property type="entry name" value="TonB-dependent receptor, plug domain"/>
    <property type="match status" value="1"/>
</dbReference>
<feature type="signal peptide" evidence="1">
    <location>
        <begin position="1"/>
        <end position="26"/>
    </location>
</feature>
<dbReference type="InterPro" id="IPR008969">
    <property type="entry name" value="CarboxyPept-like_regulatory"/>
</dbReference>
<name>A0A6I6GIN5_9BACT</name>
<dbReference type="NCBIfam" id="TIGR04057">
    <property type="entry name" value="SusC_RagA_signa"/>
    <property type="match status" value="1"/>
</dbReference>
<dbReference type="EMBL" id="CP046566">
    <property type="protein sequence ID" value="QGW27538.1"/>
    <property type="molecule type" value="Genomic_DNA"/>
</dbReference>
<dbReference type="InterPro" id="IPR023996">
    <property type="entry name" value="TonB-dep_OMP_SusC/RagA"/>
</dbReference>
<dbReference type="NCBIfam" id="TIGR04056">
    <property type="entry name" value="OMP_RagA_SusC"/>
    <property type="match status" value="1"/>
</dbReference>
<dbReference type="Pfam" id="PF07715">
    <property type="entry name" value="Plug"/>
    <property type="match status" value="1"/>
</dbReference>
<reference evidence="3 4" key="1">
    <citation type="submission" date="2019-11" db="EMBL/GenBank/DDBJ databases">
        <authorList>
            <person name="Im W.T."/>
        </authorList>
    </citation>
    <scope>NUCLEOTIDE SEQUENCE [LARGE SCALE GENOMIC DNA]</scope>
    <source>
        <strain evidence="3 4">SB-02</strain>
    </source>
</reference>
<keyword evidence="1" id="KW-0732">Signal</keyword>
<proteinExistence type="predicted"/>
<dbReference type="InterPro" id="IPR012910">
    <property type="entry name" value="Plug_dom"/>
</dbReference>
<evidence type="ECO:0000313" key="4">
    <source>
        <dbReference type="Proteomes" id="UP000426027"/>
    </source>
</evidence>
<feature type="chain" id="PRO_5026118326" evidence="1">
    <location>
        <begin position="27"/>
        <end position="1033"/>
    </location>
</feature>
<dbReference type="Proteomes" id="UP000426027">
    <property type="component" value="Chromosome"/>
</dbReference>
<dbReference type="Pfam" id="PF13715">
    <property type="entry name" value="CarbopepD_reg_2"/>
    <property type="match status" value="1"/>
</dbReference>
<gene>
    <name evidence="3" type="ORF">GLV81_04980</name>
</gene>
<organism evidence="3 4">
    <name type="scientific">Phnomibacter ginsenosidimutans</name>
    <dbReference type="NCBI Taxonomy" id="2676868"/>
    <lineage>
        <taxon>Bacteria</taxon>
        <taxon>Pseudomonadati</taxon>
        <taxon>Bacteroidota</taxon>
        <taxon>Chitinophagia</taxon>
        <taxon>Chitinophagales</taxon>
        <taxon>Chitinophagaceae</taxon>
        <taxon>Phnomibacter</taxon>
    </lineage>
</organism>
<dbReference type="KEGG" id="fls:GLV81_04980"/>
<dbReference type="InterPro" id="IPR037066">
    <property type="entry name" value="Plug_dom_sf"/>
</dbReference>
<dbReference type="RefSeq" id="WP_157477396.1">
    <property type="nucleotide sequence ID" value="NZ_CP046566.1"/>
</dbReference>
<protein>
    <submittedName>
        <fullName evidence="3">SusC/RagA family TonB-linked outer membrane protein</fullName>
    </submittedName>
</protein>
<accession>A0A6I6GIN5</accession>
<evidence type="ECO:0000259" key="2">
    <source>
        <dbReference type="Pfam" id="PF07715"/>
    </source>
</evidence>
<dbReference type="AlphaFoldDB" id="A0A6I6GIN5"/>
<evidence type="ECO:0000313" key="3">
    <source>
        <dbReference type="EMBL" id="QGW27538.1"/>
    </source>
</evidence>
<dbReference type="InterPro" id="IPR023997">
    <property type="entry name" value="TonB-dep_OMP_SusC/RagA_CS"/>
</dbReference>
<keyword evidence="4" id="KW-1185">Reference proteome</keyword>